<keyword evidence="1" id="KW-1133">Transmembrane helix</keyword>
<feature type="transmembrane region" description="Helical" evidence="1">
    <location>
        <begin position="12"/>
        <end position="32"/>
    </location>
</feature>
<sequence length="52" mass="5775">MKRAGRGYLSVSIQIENCIWVLGILLTLLKVIKGYAKTSSKSSCQVPTYKVE</sequence>
<evidence type="ECO:0000256" key="1">
    <source>
        <dbReference type="SAM" id="Phobius"/>
    </source>
</evidence>
<protein>
    <submittedName>
        <fullName evidence="2">Uncharacterized protein</fullName>
    </submittedName>
</protein>
<dbReference type="EMBL" id="GGEC01090617">
    <property type="protein sequence ID" value="MBX71101.1"/>
    <property type="molecule type" value="Transcribed_RNA"/>
</dbReference>
<keyword evidence="1" id="KW-0472">Membrane</keyword>
<organism evidence="2">
    <name type="scientific">Rhizophora mucronata</name>
    <name type="common">Asiatic mangrove</name>
    <dbReference type="NCBI Taxonomy" id="61149"/>
    <lineage>
        <taxon>Eukaryota</taxon>
        <taxon>Viridiplantae</taxon>
        <taxon>Streptophyta</taxon>
        <taxon>Embryophyta</taxon>
        <taxon>Tracheophyta</taxon>
        <taxon>Spermatophyta</taxon>
        <taxon>Magnoliopsida</taxon>
        <taxon>eudicotyledons</taxon>
        <taxon>Gunneridae</taxon>
        <taxon>Pentapetalae</taxon>
        <taxon>rosids</taxon>
        <taxon>fabids</taxon>
        <taxon>Malpighiales</taxon>
        <taxon>Rhizophoraceae</taxon>
        <taxon>Rhizophora</taxon>
    </lineage>
</organism>
<reference evidence="2" key="1">
    <citation type="submission" date="2018-02" db="EMBL/GenBank/DDBJ databases">
        <title>Rhizophora mucronata_Transcriptome.</title>
        <authorList>
            <person name="Meera S.P."/>
            <person name="Sreeshan A."/>
            <person name="Augustine A."/>
        </authorList>
    </citation>
    <scope>NUCLEOTIDE SEQUENCE</scope>
    <source>
        <tissue evidence="2">Leaf</tissue>
    </source>
</reference>
<proteinExistence type="predicted"/>
<keyword evidence="1" id="KW-0812">Transmembrane</keyword>
<accession>A0A2P2QW54</accession>
<evidence type="ECO:0000313" key="2">
    <source>
        <dbReference type="EMBL" id="MBX71101.1"/>
    </source>
</evidence>
<dbReference type="AlphaFoldDB" id="A0A2P2QW54"/>
<name>A0A2P2QW54_RHIMU</name>